<evidence type="ECO:0000256" key="6">
    <source>
        <dbReference type="ARBA" id="ARBA00022917"/>
    </source>
</evidence>
<dbReference type="Gene3D" id="3.30.930.10">
    <property type="entry name" value="Bira Bifunctional Protein, Domain 2"/>
    <property type="match status" value="1"/>
</dbReference>
<evidence type="ECO:0000313" key="9">
    <source>
        <dbReference type="EMBL" id="KAH0510710.1"/>
    </source>
</evidence>
<accession>A0A8J6GH31</accession>
<sequence length="180" mass="20929">MLETKALTGPLDATWLRLATDTHICSLDPPGQACLKRLQAHLALWNNHRAEQSRTRRNLAEFTHVETECPFLTFQHLLNRLEDLVCNVVDRVLKSPVASIVYDLNLSFKPLKRPFRRMNSSDAIEWLREHSAKKEDTILYEFGDDIPEAPEILMTDTINESILLCRFPVENKFFYTQQYP</sequence>
<evidence type="ECO:0000259" key="8">
    <source>
        <dbReference type="Pfam" id="PF00152"/>
    </source>
</evidence>
<name>A0A8J6GH31_MICOH</name>
<keyword evidence="6" id="KW-0648">Protein biosynthesis</keyword>
<keyword evidence="7" id="KW-0030">Aminoacyl-tRNA synthetase</keyword>
<dbReference type="PANTHER" id="PTHR22594:SF16">
    <property type="entry name" value="ASPARAGINE--TRNA LIGASE, CYTOPLASMIC"/>
    <property type="match status" value="1"/>
</dbReference>
<dbReference type="GO" id="GO:0006421">
    <property type="term" value="P:asparaginyl-tRNA aminoacylation"/>
    <property type="evidence" value="ECO:0007669"/>
    <property type="project" value="TreeGrafter"/>
</dbReference>
<dbReference type="SUPFAM" id="SSF55681">
    <property type="entry name" value="Class II aaRS and biotin synthetases"/>
    <property type="match status" value="1"/>
</dbReference>
<evidence type="ECO:0000256" key="5">
    <source>
        <dbReference type="ARBA" id="ARBA00022840"/>
    </source>
</evidence>
<keyword evidence="3 9" id="KW-0436">Ligase</keyword>
<comment type="subcellular location">
    <subcellularLocation>
        <location evidence="1">Cytoplasm</location>
    </subcellularLocation>
</comment>
<keyword evidence="5" id="KW-0067">ATP-binding</keyword>
<feature type="domain" description="Aminoacyl-tRNA synthetase class II (D/K/N)" evidence="8">
    <location>
        <begin position="46"/>
        <end position="178"/>
    </location>
</feature>
<dbReference type="GO" id="GO:0005524">
    <property type="term" value="F:ATP binding"/>
    <property type="evidence" value="ECO:0007669"/>
    <property type="project" value="UniProtKB-KW"/>
</dbReference>
<comment type="caution">
    <text evidence="9">The sequence shown here is derived from an EMBL/GenBank/DDBJ whole genome shotgun (WGS) entry which is preliminary data.</text>
</comment>
<keyword evidence="2" id="KW-0963">Cytoplasm</keyword>
<dbReference type="Proteomes" id="UP000710432">
    <property type="component" value="Unassembled WGS sequence"/>
</dbReference>
<keyword evidence="4" id="KW-0547">Nucleotide-binding</keyword>
<protein>
    <submittedName>
        <fullName evidence="9">Asparagine--tRNA ligase, cytoplasmic</fullName>
    </submittedName>
</protein>
<dbReference type="GO" id="GO:0004816">
    <property type="term" value="F:asparagine-tRNA ligase activity"/>
    <property type="evidence" value="ECO:0007669"/>
    <property type="project" value="TreeGrafter"/>
</dbReference>
<evidence type="ECO:0000256" key="7">
    <source>
        <dbReference type="ARBA" id="ARBA00023146"/>
    </source>
</evidence>
<dbReference type="InterPro" id="IPR004364">
    <property type="entry name" value="Aa-tRNA-synt_II"/>
</dbReference>
<dbReference type="InterPro" id="IPR045864">
    <property type="entry name" value="aa-tRNA-synth_II/BPL/LPL"/>
</dbReference>
<evidence type="ECO:0000256" key="3">
    <source>
        <dbReference type="ARBA" id="ARBA00022598"/>
    </source>
</evidence>
<dbReference type="EMBL" id="JAATJU010022412">
    <property type="protein sequence ID" value="KAH0510710.1"/>
    <property type="molecule type" value="Genomic_DNA"/>
</dbReference>
<organism evidence="9 10">
    <name type="scientific">Microtus ochrogaster</name>
    <name type="common">Prairie vole</name>
    <dbReference type="NCBI Taxonomy" id="79684"/>
    <lineage>
        <taxon>Eukaryota</taxon>
        <taxon>Metazoa</taxon>
        <taxon>Chordata</taxon>
        <taxon>Craniata</taxon>
        <taxon>Vertebrata</taxon>
        <taxon>Euteleostomi</taxon>
        <taxon>Mammalia</taxon>
        <taxon>Eutheria</taxon>
        <taxon>Euarchontoglires</taxon>
        <taxon>Glires</taxon>
        <taxon>Rodentia</taxon>
        <taxon>Myomorpha</taxon>
        <taxon>Muroidea</taxon>
        <taxon>Cricetidae</taxon>
        <taxon>Arvicolinae</taxon>
        <taxon>Microtus</taxon>
    </lineage>
</organism>
<dbReference type="GO" id="GO:0005737">
    <property type="term" value="C:cytoplasm"/>
    <property type="evidence" value="ECO:0007669"/>
    <property type="project" value="UniProtKB-SubCell"/>
</dbReference>
<evidence type="ECO:0000313" key="10">
    <source>
        <dbReference type="Proteomes" id="UP000710432"/>
    </source>
</evidence>
<evidence type="ECO:0000256" key="2">
    <source>
        <dbReference type="ARBA" id="ARBA00022490"/>
    </source>
</evidence>
<evidence type="ECO:0000256" key="4">
    <source>
        <dbReference type="ARBA" id="ARBA00022741"/>
    </source>
</evidence>
<dbReference type="PANTHER" id="PTHR22594">
    <property type="entry name" value="ASPARTYL/LYSYL-TRNA SYNTHETASE"/>
    <property type="match status" value="1"/>
</dbReference>
<dbReference type="Pfam" id="PF00152">
    <property type="entry name" value="tRNA-synt_2"/>
    <property type="match status" value="1"/>
</dbReference>
<proteinExistence type="predicted"/>
<dbReference type="AlphaFoldDB" id="A0A8J6GH31"/>
<gene>
    <name evidence="9" type="ORF">LTLLF_153415</name>
</gene>
<reference evidence="9" key="1">
    <citation type="submission" date="2020-03" db="EMBL/GenBank/DDBJ databases">
        <title>Studies in the Genomics of Life Span.</title>
        <authorList>
            <person name="Glass D."/>
        </authorList>
    </citation>
    <scope>NUCLEOTIDE SEQUENCE</scope>
    <source>
        <strain evidence="9">LTLLF</strain>
        <tissue evidence="9">Muscle</tissue>
    </source>
</reference>
<evidence type="ECO:0000256" key="1">
    <source>
        <dbReference type="ARBA" id="ARBA00004496"/>
    </source>
</evidence>